<reference evidence="11" key="1">
    <citation type="submission" date="2019-05" db="EMBL/GenBank/DDBJ databases">
        <title>Metatranscriptomic reconstruction reveals RNA viruses with the potential to shape carbon cycling in soil.</title>
        <authorList>
            <person name="Starr E.P."/>
            <person name="Nuccio E."/>
            <person name="Pett-Ridge J."/>
            <person name="Banfield J.F."/>
            <person name="Firestone M.K."/>
        </authorList>
    </citation>
    <scope>NUCLEOTIDE SEQUENCE</scope>
    <source>
        <strain evidence="11">H2_Bulk_35_scaffold_388</strain>
    </source>
</reference>
<comment type="cofactor">
    <cofactor evidence="9">
        <name>Mg(2+)</name>
        <dbReference type="ChEBI" id="CHEBI:18420"/>
    </cofactor>
    <text evidence="9">Binds 2 Mg(2+) per subunit.</text>
</comment>
<protein>
    <recommendedName>
        <fullName evidence="1">RNA-directed RNA polymerase</fullName>
        <ecNumber evidence="1">2.7.7.48</ecNumber>
    </recommendedName>
    <alternativeName>
        <fullName evidence="7">RNA replicase beta chain</fullName>
    </alternativeName>
</protein>
<dbReference type="Pfam" id="PF03431">
    <property type="entry name" value="RNA_replicase_B"/>
    <property type="match status" value="1"/>
</dbReference>
<keyword evidence="4" id="KW-0548">Nucleotidyltransferase</keyword>
<evidence type="ECO:0000256" key="8">
    <source>
        <dbReference type="ARBA" id="ARBA00048744"/>
    </source>
</evidence>
<sequence>MDKRPVFDFLGLYRGILADVMAHFPNDRIEWGRDLVSLSALFRERGIGLFTLDLPALDKALLQGLQTGRLNCDGLPASCKRSKHDRVPRLFWGLWSRVFDRNGCLRADIDPNVIFFLRTLLCTAKKLKVESAPKYLYQATKELFDVDESLPVPSELWTASPAYDHHWGVGLPKPHLHDVAHEDLFPNGLQDIRLVLDSVQQVADRTSGILGFCDPSTLHFRHGPGAVSDLRSRDYKYEFRNWNDRLDSIFPWDQWGTTPFGLMDRLHSDGIEIGSAEPASKLIAVPKTRKGPRLIAAEPASNQWIQQGLRKFLYDRVAATELGNSIDFRRQELSGALALESSRTGLLATIDLSSASDRISCWLVERMFRSNPVLLSYMSACRTRFLRNDLDKKLPSLLRLRKFSTMGSALTFPIQSLIFYNVCLGVGKFLNPKMHYDDLGRQVRVFGDDLIIPVSWEPLVERVLSALYLKVNVSKTFTKGFFRESCGTDAFEGNDVTPAYIGLSDEESDTLLLPSRVAISNNFFLKGLWKSAAWLMTTVPHGHSVPVVGRESGVFGFLSFGGVGVPRGLRTKWDAALQRFVVRVIQPYAKSQVRKQDTAASLLQYFTEEPDPYIKYESGVAVAGRAVIRTAWVPLELCGYIPQRSFGEGVLPALMG</sequence>
<dbReference type="InterPro" id="IPR005093">
    <property type="entry name" value="RNArep_beta"/>
</dbReference>
<evidence type="ECO:0000256" key="3">
    <source>
        <dbReference type="ARBA" id="ARBA00022679"/>
    </source>
</evidence>
<organism evidence="11">
    <name type="scientific">Leviviridae sp</name>
    <dbReference type="NCBI Taxonomy" id="2027243"/>
    <lineage>
        <taxon>Viruses</taxon>
        <taxon>Riboviria</taxon>
        <taxon>Orthornavirae</taxon>
        <taxon>Lenarviricota</taxon>
        <taxon>Leviviricetes</taxon>
        <taxon>Norzivirales</taxon>
        <taxon>Fiersviridae</taxon>
    </lineage>
</organism>
<dbReference type="InterPro" id="IPR007096">
    <property type="entry name" value="RNA-dir_Rpol_cat_phage"/>
</dbReference>
<evidence type="ECO:0000256" key="6">
    <source>
        <dbReference type="ARBA" id="ARBA00022953"/>
    </source>
</evidence>
<feature type="binding site" evidence="9">
    <location>
        <position position="449"/>
    </location>
    <ligand>
        <name>Mg(2+)</name>
        <dbReference type="ChEBI" id="CHEBI:18420"/>
        <label>2</label>
    </ligand>
</feature>
<keyword evidence="6" id="KW-0693">Viral RNA replication</keyword>
<evidence type="ECO:0000259" key="10">
    <source>
        <dbReference type="PROSITE" id="PS50522"/>
    </source>
</evidence>
<keyword evidence="2 11" id="KW-0696">RNA-directed RNA polymerase</keyword>
<dbReference type="EC" id="2.7.7.48" evidence="1"/>
<keyword evidence="5" id="KW-0547">Nucleotide-binding</keyword>
<name>A0A514D770_9VIRU</name>
<evidence type="ECO:0000313" key="11">
    <source>
        <dbReference type="EMBL" id="QDH89445.1"/>
    </source>
</evidence>
<dbReference type="GO" id="GO:0039694">
    <property type="term" value="P:viral RNA genome replication"/>
    <property type="evidence" value="ECO:0007669"/>
    <property type="project" value="InterPro"/>
</dbReference>
<evidence type="ECO:0000256" key="1">
    <source>
        <dbReference type="ARBA" id="ARBA00012494"/>
    </source>
</evidence>
<keyword evidence="9" id="KW-0460">Magnesium</keyword>
<dbReference type="GO" id="GO:0000166">
    <property type="term" value="F:nucleotide binding"/>
    <property type="evidence" value="ECO:0007669"/>
    <property type="project" value="UniProtKB-KW"/>
</dbReference>
<comment type="catalytic activity">
    <reaction evidence="8">
        <text>RNA(n) + a ribonucleoside 5'-triphosphate = RNA(n+1) + diphosphate</text>
        <dbReference type="Rhea" id="RHEA:21248"/>
        <dbReference type="Rhea" id="RHEA-COMP:14527"/>
        <dbReference type="Rhea" id="RHEA-COMP:17342"/>
        <dbReference type="ChEBI" id="CHEBI:33019"/>
        <dbReference type="ChEBI" id="CHEBI:61557"/>
        <dbReference type="ChEBI" id="CHEBI:140395"/>
        <dbReference type="EC" id="2.7.7.48"/>
    </reaction>
</comment>
<feature type="domain" description="RdRp catalytic" evidence="10">
    <location>
        <begin position="336"/>
        <end position="480"/>
    </location>
</feature>
<feature type="binding site" evidence="9">
    <location>
        <position position="448"/>
    </location>
    <ligand>
        <name>Mg(2+)</name>
        <dbReference type="ChEBI" id="CHEBI:18420"/>
        <label>2</label>
    </ligand>
</feature>
<evidence type="ECO:0000256" key="4">
    <source>
        <dbReference type="ARBA" id="ARBA00022695"/>
    </source>
</evidence>
<evidence type="ECO:0000256" key="2">
    <source>
        <dbReference type="ARBA" id="ARBA00022484"/>
    </source>
</evidence>
<dbReference type="PROSITE" id="PS50522">
    <property type="entry name" value="RDRP_PHAGE"/>
    <property type="match status" value="1"/>
</dbReference>
<evidence type="ECO:0000256" key="5">
    <source>
        <dbReference type="ARBA" id="ARBA00022741"/>
    </source>
</evidence>
<dbReference type="GO" id="GO:0003968">
    <property type="term" value="F:RNA-directed RNA polymerase activity"/>
    <property type="evidence" value="ECO:0007669"/>
    <property type="project" value="UniProtKB-KW"/>
</dbReference>
<feature type="binding site" evidence="9">
    <location>
        <position position="351"/>
    </location>
    <ligand>
        <name>Mg(2+)</name>
        <dbReference type="ChEBI" id="CHEBI:18420"/>
        <label>2</label>
    </ligand>
</feature>
<keyword evidence="9" id="KW-0479">Metal-binding</keyword>
<dbReference type="EMBL" id="MN034818">
    <property type="protein sequence ID" value="QDH89445.1"/>
    <property type="molecule type" value="Genomic_RNA"/>
</dbReference>
<evidence type="ECO:0000256" key="7">
    <source>
        <dbReference type="ARBA" id="ARBA00030248"/>
    </source>
</evidence>
<evidence type="ECO:0000256" key="9">
    <source>
        <dbReference type="PIRSR" id="PIRSR605093-1"/>
    </source>
</evidence>
<keyword evidence="3" id="KW-0808">Transferase</keyword>
<accession>A0A514D770</accession>
<dbReference type="GO" id="GO:0046872">
    <property type="term" value="F:metal ion binding"/>
    <property type="evidence" value="ECO:0007669"/>
    <property type="project" value="UniProtKB-KW"/>
</dbReference>
<proteinExistence type="predicted"/>
<gene>
    <name evidence="11" type="ORF">H2Bulk35388_000003</name>
</gene>